<dbReference type="RefSeq" id="XP_075095241.1">
    <property type="nucleotide sequence ID" value="XM_075239140.1"/>
</dbReference>
<sequence>MEVPHVHPGPASRELLLLQGNHRSSYIWDGQCLCPRRIDNMWEFIRDHPLHPRIVIRLQDAGFYEIIEIARLQFDWALITVMIERWRPETHIFHLPIGEATIMLEDIEVLFGFPIDGLLVAYSHALRGYKGVHYLHMLQQLTGFQPSEVIALSGVSRLQLMPVLQNLEAMDAEITDASPAEDIDRHTRLLLLLMFGGVLFPNTSGNLVSLRFLHHLERLDDLLSYSWGATVLGYLYRQMCRACMGTQRDVAGFLPLLQKLQYTGEGATTLHGYGRRVIDLAAETLRHARDDKSLGYEAAYVPP</sequence>
<accession>A0AC58TDF9</accession>
<evidence type="ECO:0000313" key="1">
    <source>
        <dbReference type="Proteomes" id="UP000790787"/>
    </source>
</evidence>
<evidence type="ECO:0000313" key="2">
    <source>
        <dbReference type="RefSeq" id="XP_075095241.1"/>
    </source>
</evidence>
<keyword evidence="1" id="KW-1185">Reference proteome</keyword>
<reference evidence="1" key="1">
    <citation type="journal article" date="2014" name="Nat. Commun.">
        <title>The tobacco genome sequence and its comparison with those of tomato and potato.</title>
        <authorList>
            <person name="Sierro N."/>
            <person name="Battey J.N."/>
            <person name="Ouadi S."/>
            <person name="Bakaher N."/>
            <person name="Bovet L."/>
            <person name="Willig A."/>
            <person name="Goepfert S."/>
            <person name="Peitsch M.C."/>
            <person name="Ivanov N.V."/>
        </authorList>
    </citation>
    <scope>NUCLEOTIDE SEQUENCE [LARGE SCALE GENOMIC DNA]</scope>
</reference>
<reference evidence="2" key="2">
    <citation type="submission" date="2025-08" db="UniProtKB">
        <authorList>
            <consortium name="RefSeq"/>
        </authorList>
    </citation>
    <scope>IDENTIFICATION</scope>
    <source>
        <tissue evidence="2">Leaf</tissue>
    </source>
</reference>
<name>A0AC58TDF9_TOBAC</name>
<proteinExistence type="predicted"/>
<protein>
    <submittedName>
        <fullName evidence="2">Serine/threonine-protein phosphatase 7 long form homolog</fullName>
    </submittedName>
</protein>
<dbReference type="Proteomes" id="UP000790787">
    <property type="component" value="Chromosome 19"/>
</dbReference>
<organism evidence="1 2">
    <name type="scientific">Nicotiana tabacum</name>
    <name type="common">Common tobacco</name>
    <dbReference type="NCBI Taxonomy" id="4097"/>
    <lineage>
        <taxon>Eukaryota</taxon>
        <taxon>Viridiplantae</taxon>
        <taxon>Streptophyta</taxon>
        <taxon>Embryophyta</taxon>
        <taxon>Tracheophyta</taxon>
        <taxon>Spermatophyta</taxon>
        <taxon>Magnoliopsida</taxon>
        <taxon>eudicotyledons</taxon>
        <taxon>Gunneridae</taxon>
        <taxon>Pentapetalae</taxon>
        <taxon>asterids</taxon>
        <taxon>lamiids</taxon>
        <taxon>Solanales</taxon>
        <taxon>Solanaceae</taxon>
        <taxon>Nicotianoideae</taxon>
        <taxon>Nicotianeae</taxon>
        <taxon>Nicotiana</taxon>
    </lineage>
</organism>
<gene>
    <name evidence="2" type="primary">LOC142173534</name>
</gene>